<dbReference type="PANTHER" id="PTHR14969:SF13">
    <property type="entry name" value="AT30094P"/>
    <property type="match status" value="1"/>
</dbReference>
<evidence type="ECO:0000313" key="3">
    <source>
        <dbReference type="EMBL" id="CAH0416199.1"/>
    </source>
</evidence>
<keyword evidence="1" id="KW-0472">Membrane</keyword>
<feature type="transmembrane region" description="Helical" evidence="1">
    <location>
        <begin position="165"/>
        <end position="186"/>
    </location>
</feature>
<dbReference type="SMART" id="SM00014">
    <property type="entry name" value="acidPPc"/>
    <property type="match status" value="1"/>
</dbReference>
<dbReference type="Gene3D" id="1.20.144.10">
    <property type="entry name" value="Phosphatidic acid phosphatase type 2/haloperoxidase"/>
    <property type="match status" value="1"/>
</dbReference>
<feature type="transmembrane region" description="Helical" evidence="1">
    <location>
        <begin position="272"/>
        <end position="290"/>
    </location>
</feature>
<dbReference type="InterPro" id="IPR000326">
    <property type="entry name" value="PAP2/HPO"/>
</dbReference>
<dbReference type="Proteomes" id="UP000789707">
    <property type="component" value="Unassembled WGS sequence"/>
</dbReference>
<proteinExistence type="predicted"/>
<accession>A0ABM8Z4D9</accession>
<feature type="transmembrane region" description="Helical" evidence="1">
    <location>
        <begin position="77"/>
        <end position="94"/>
    </location>
</feature>
<feature type="transmembrane region" description="Helical" evidence="1">
    <location>
        <begin position="130"/>
        <end position="153"/>
    </location>
</feature>
<dbReference type="SUPFAM" id="SSF48317">
    <property type="entry name" value="Acid phosphatase/Vanadium-dependent haloperoxidase"/>
    <property type="match status" value="1"/>
</dbReference>
<keyword evidence="1" id="KW-0812">Transmembrane</keyword>
<feature type="transmembrane region" description="Helical" evidence="1">
    <location>
        <begin position="9"/>
        <end position="32"/>
    </location>
</feature>
<sequence>MSDTSKRQLFLVSAVVFVILMAIATFGDLAISNTLIDYNNIFGTTFQTFGEFPIALVFIISGQIVMHYAVRSLDNKLFAIPAFLGGLGLSLWQLRQYLKEAVSYSVSWATNLAEHKPIGLANSDAATKGLSAVTMFILWMVVYLVITALLQFWLRTKTNEQIEQLLLVAIFASLAVWFALQVNGALKEYWGRVRPYELNKAQSDFTSWLHPNGANGHKSFPSGHTMAGTTFIVLSWFIGEAKRKYVWTIGITYGAIMGLSRVIVGAHFTSDVVFSFFLTALIYFVMRELYHRVAAHTGSEYLG</sequence>
<evidence type="ECO:0000313" key="4">
    <source>
        <dbReference type="Proteomes" id="UP000789707"/>
    </source>
</evidence>
<feature type="transmembrane region" description="Helical" evidence="1">
    <location>
        <begin position="219"/>
        <end position="238"/>
    </location>
</feature>
<dbReference type="EMBL" id="CAKKNS010000001">
    <property type="protein sequence ID" value="CAH0416199.1"/>
    <property type="molecule type" value="Genomic_DNA"/>
</dbReference>
<reference evidence="3 4" key="1">
    <citation type="submission" date="2021-11" db="EMBL/GenBank/DDBJ databases">
        <authorList>
            <person name="Depoorter E."/>
        </authorList>
    </citation>
    <scope>NUCLEOTIDE SEQUENCE [LARGE SCALE GENOMIC DNA]</scope>
    <source>
        <strain evidence="3 4">LMG 24289</strain>
    </source>
</reference>
<keyword evidence="4" id="KW-1185">Reference proteome</keyword>
<protein>
    <recommendedName>
        <fullName evidence="2">Phosphatidic acid phosphatase type 2/haloperoxidase domain-containing protein</fullName>
    </recommendedName>
</protein>
<feature type="domain" description="Phosphatidic acid phosphatase type 2/haloperoxidase" evidence="2">
    <location>
        <begin position="168"/>
        <end position="287"/>
    </location>
</feature>
<feature type="transmembrane region" description="Helical" evidence="1">
    <location>
        <begin position="245"/>
        <end position="266"/>
    </location>
</feature>
<comment type="caution">
    <text evidence="3">The sequence shown here is derived from an EMBL/GenBank/DDBJ whole genome shotgun (WGS) entry which is preliminary data.</text>
</comment>
<name>A0ABM8Z4D9_9LACO</name>
<feature type="transmembrane region" description="Helical" evidence="1">
    <location>
        <begin position="52"/>
        <end position="70"/>
    </location>
</feature>
<dbReference type="RefSeq" id="WP_230096258.1">
    <property type="nucleotide sequence ID" value="NZ_CAKKNS010000001.1"/>
</dbReference>
<organism evidence="3 4">
    <name type="scientific">Periweissella fabaria</name>
    <dbReference type="NCBI Taxonomy" id="546157"/>
    <lineage>
        <taxon>Bacteria</taxon>
        <taxon>Bacillati</taxon>
        <taxon>Bacillota</taxon>
        <taxon>Bacilli</taxon>
        <taxon>Lactobacillales</taxon>
        <taxon>Lactobacillaceae</taxon>
        <taxon>Periweissella</taxon>
    </lineage>
</organism>
<dbReference type="CDD" id="cd03396">
    <property type="entry name" value="PAP2_like_6"/>
    <property type="match status" value="1"/>
</dbReference>
<evidence type="ECO:0000259" key="2">
    <source>
        <dbReference type="SMART" id="SM00014"/>
    </source>
</evidence>
<keyword evidence="1" id="KW-1133">Transmembrane helix</keyword>
<gene>
    <name evidence="3" type="ORF">WFA24289_00498</name>
</gene>
<dbReference type="Pfam" id="PF01569">
    <property type="entry name" value="PAP2"/>
    <property type="match status" value="1"/>
</dbReference>
<evidence type="ECO:0000256" key="1">
    <source>
        <dbReference type="SAM" id="Phobius"/>
    </source>
</evidence>
<dbReference type="InterPro" id="IPR036938">
    <property type="entry name" value="PAP2/HPO_sf"/>
</dbReference>
<dbReference type="PANTHER" id="PTHR14969">
    <property type="entry name" value="SPHINGOSINE-1-PHOSPHATE PHOSPHOHYDROLASE"/>
    <property type="match status" value="1"/>
</dbReference>